<dbReference type="InterPro" id="IPR051678">
    <property type="entry name" value="AGP_Transferase"/>
</dbReference>
<comment type="caution">
    <text evidence="2">The sequence shown here is derived from an EMBL/GenBank/DDBJ whole genome shotgun (WGS) entry which is preliminary data.</text>
</comment>
<protein>
    <recommendedName>
        <fullName evidence="1">Aminoglycoside phosphotransferase domain-containing protein</fullName>
    </recommendedName>
</protein>
<evidence type="ECO:0000259" key="1">
    <source>
        <dbReference type="Pfam" id="PF01636"/>
    </source>
</evidence>
<dbReference type="KEGG" id="fpu:FPSE_05691"/>
<accession>K3UP49</accession>
<dbReference type="eggNOG" id="ENOG502RYS9">
    <property type="taxonomic scope" value="Eukaryota"/>
</dbReference>
<dbReference type="SUPFAM" id="SSF56112">
    <property type="entry name" value="Protein kinase-like (PK-like)"/>
    <property type="match status" value="1"/>
</dbReference>
<dbReference type="InterPro" id="IPR011009">
    <property type="entry name" value="Kinase-like_dom_sf"/>
</dbReference>
<keyword evidence="3" id="KW-1185">Reference proteome</keyword>
<dbReference type="EMBL" id="AFNW01000119">
    <property type="protein sequence ID" value="EKJ74106.1"/>
    <property type="molecule type" value="Genomic_DNA"/>
</dbReference>
<evidence type="ECO:0000313" key="3">
    <source>
        <dbReference type="Proteomes" id="UP000007978"/>
    </source>
</evidence>
<evidence type="ECO:0000313" key="2">
    <source>
        <dbReference type="EMBL" id="EKJ74106.1"/>
    </source>
</evidence>
<dbReference type="InterPro" id="IPR002575">
    <property type="entry name" value="Aminoglycoside_PTrfase"/>
</dbReference>
<dbReference type="Proteomes" id="UP000007978">
    <property type="component" value="Chromosome 1"/>
</dbReference>
<dbReference type="RefSeq" id="XP_009257084.1">
    <property type="nucleotide sequence ID" value="XM_009258809.1"/>
</dbReference>
<organism evidence="2 3">
    <name type="scientific">Fusarium pseudograminearum (strain CS3096)</name>
    <name type="common">Wheat and barley crown-rot fungus</name>
    <dbReference type="NCBI Taxonomy" id="1028729"/>
    <lineage>
        <taxon>Eukaryota</taxon>
        <taxon>Fungi</taxon>
        <taxon>Dikarya</taxon>
        <taxon>Ascomycota</taxon>
        <taxon>Pezizomycotina</taxon>
        <taxon>Sordariomycetes</taxon>
        <taxon>Hypocreomycetidae</taxon>
        <taxon>Hypocreales</taxon>
        <taxon>Nectriaceae</taxon>
        <taxon>Fusarium</taxon>
    </lineage>
</organism>
<dbReference type="PANTHER" id="PTHR21310:SF54">
    <property type="entry name" value="AMINOGLYCOSIDE PHOSPHOTRANSFERASE DOMAIN-CONTAINING PROTEIN"/>
    <property type="match status" value="1"/>
</dbReference>
<dbReference type="AlphaFoldDB" id="K3UP49"/>
<dbReference type="GeneID" id="20364309"/>
<dbReference type="OrthoDB" id="5404599at2759"/>
<dbReference type="HOGENOM" id="CLU_021768_0_0_1"/>
<reference evidence="2 3" key="1">
    <citation type="journal article" date="2012" name="PLoS Pathog.">
        <title>Comparative pathogenomics reveals horizontally acquired novel virulence genes in fungi infecting cereal hosts.</title>
        <authorList>
            <person name="Gardiner D.M."/>
            <person name="McDonald M.C."/>
            <person name="Covarelli L."/>
            <person name="Solomon P.S."/>
            <person name="Rusu A.G."/>
            <person name="Marshall M."/>
            <person name="Kazan K."/>
            <person name="Chakraborty S."/>
            <person name="McDonald B.A."/>
            <person name="Manners J.M."/>
        </authorList>
    </citation>
    <scope>NUCLEOTIDE SEQUENCE [LARGE SCALE GENOMIC DNA]</scope>
    <source>
        <strain evidence="2 3">CS3096</strain>
    </source>
</reference>
<name>K3UP49_FUSPC</name>
<dbReference type="Gene3D" id="3.90.1200.10">
    <property type="match status" value="1"/>
</dbReference>
<gene>
    <name evidence="2" type="ORF">FPSE_05691</name>
</gene>
<dbReference type="Pfam" id="PF01636">
    <property type="entry name" value="APH"/>
    <property type="match status" value="1"/>
</dbReference>
<dbReference type="PANTHER" id="PTHR21310">
    <property type="entry name" value="AMINOGLYCOSIDE PHOSPHOTRANSFERASE-RELATED-RELATED"/>
    <property type="match status" value="1"/>
</dbReference>
<sequence length="310" mass="35161">MSSFISPDKLPQGPSVTFYNSSFFTRGSETPTLPTPSEVLARPNFIQHPHVESMKLRLPAVFEELGLVVKHSDNSTAIISEGQCLWAVRRFLPEVPVPEVYGWTQENGLTFLYMEYIEGTTLKDRWDSLTVLEKEGVCGELKTMVNQISHLRQAPGNEFIGSINRGPLEDMIFTGTNFPPVGPFSSITELHDCMSNMFKWPAKARQPDIDLANVLDPYRDLLPDDCAIHFTHADLNPVNIMVSKDSPCRVMAIIDWEQSGWYPAYWEFFKVEMTTKLGSEWQTEYLPKVLDEPDPDCCEAFCSYVNSYAP</sequence>
<feature type="domain" description="Aminoglycoside phosphotransferase" evidence="1">
    <location>
        <begin position="80"/>
        <end position="283"/>
    </location>
</feature>
<proteinExistence type="predicted"/>